<organism evidence="1 2">
    <name type="scientific">Streptantibioticus parmotrematis</name>
    <dbReference type="NCBI Taxonomy" id="2873249"/>
    <lineage>
        <taxon>Bacteria</taxon>
        <taxon>Bacillati</taxon>
        <taxon>Actinomycetota</taxon>
        <taxon>Actinomycetes</taxon>
        <taxon>Kitasatosporales</taxon>
        <taxon>Streptomycetaceae</taxon>
        <taxon>Streptantibioticus</taxon>
    </lineage>
</organism>
<reference evidence="1 2" key="1">
    <citation type="submission" date="2021-08" db="EMBL/GenBank/DDBJ databases">
        <title>Streptomyces sp. PTM05 isolated from lichen.</title>
        <authorList>
            <person name="Somphong A."/>
            <person name="Phongsopitanun W."/>
            <person name="Tanasupawat S."/>
        </authorList>
    </citation>
    <scope>NUCLEOTIDE SEQUENCE [LARGE SCALE GENOMIC DNA]</scope>
    <source>
        <strain evidence="1 2">Ptm05</strain>
    </source>
</reference>
<gene>
    <name evidence="1" type="ORF">K7472_20595</name>
</gene>
<dbReference type="RefSeq" id="WP_222979984.1">
    <property type="nucleotide sequence ID" value="NZ_JAINVZ010000015.1"/>
</dbReference>
<proteinExistence type="predicted"/>
<evidence type="ECO:0000313" key="2">
    <source>
        <dbReference type="Proteomes" id="UP001198565"/>
    </source>
</evidence>
<accession>A0ABS7QVJ1</accession>
<dbReference type="EMBL" id="JAINVZ010000015">
    <property type="protein sequence ID" value="MBY8887228.1"/>
    <property type="molecule type" value="Genomic_DNA"/>
</dbReference>
<keyword evidence="2" id="KW-1185">Reference proteome</keyword>
<evidence type="ECO:0000313" key="1">
    <source>
        <dbReference type="EMBL" id="MBY8887228.1"/>
    </source>
</evidence>
<protein>
    <submittedName>
        <fullName evidence="1">Uncharacterized protein</fullName>
    </submittedName>
</protein>
<comment type="caution">
    <text evidence="1">The sequence shown here is derived from an EMBL/GenBank/DDBJ whole genome shotgun (WGS) entry which is preliminary data.</text>
</comment>
<dbReference type="Proteomes" id="UP001198565">
    <property type="component" value="Unassembled WGS sequence"/>
</dbReference>
<name>A0ABS7QVJ1_9ACTN</name>
<sequence length="290" mass="31564">MELVPISQLGAELRAQAQLDVRVTEGERQLVIVLPSSLDQLWITPGHSSGRPRLFWRRRTFLGTATDESGYLDWTADPAPLIHFVFNYAYSPSQIAPQYQRVLDALHGRGLDAKLAHAKGGGFQIRIGLPDLTYLLIGTGKSLAPRLEQVQGWHVEHHGPEEHIAVVYDSMPHNRPQGASLGGPHVDVMADHVARYVASVMARYGGRHPLGAPVRLQQDATAPGTVAWLLEELVQLPCHQGELDNDGGALITIARRDGSDPATVDVPAVVVNRISALLLSEVTNCQIYGG</sequence>